<dbReference type="InParanoid" id="Q22XS2"/>
<evidence type="ECO:0000313" key="4">
    <source>
        <dbReference type="Proteomes" id="UP000009168"/>
    </source>
</evidence>
<keyword evidence="1" id="KW-1133">Transmembrane helix</keyword>
<gene>
    <name evidence="3" type="ORF">TTHERM_01005240</name>
</gene>
<accession>Q22XS2</accession>
<keyword evidence="2" id="KW-0732">Signal</keyword>
<proteinExistence type="predicted"/>
<dbReference type="HOGENOM" id="CLU_276656_0_0_1"/>
<feature type="transmembrane region" description="Helical" evidence="1">
    <location>
        <begin position="1151"/>
        <end position="1174"/>
    </location>
</feature>
<dbReference type="RefSeq" id="XP_001010344.2">
    <property type="nucleotide sequence ID" value="XM_001010344.2"/>
</dbReference>
<dbReference type="KEGG" id="tet:TTHERM_01005240"/>
<keyword evidence="1 3" id="KW-0812">Transmembrane</keyword>
<keyword evidence="1" id="KW-0472">Membrane</keyword>
<organism evidence="3 4">
    <name type="scientific">Tetrahymena thermophila (strain SB210)</name>
    <dbReference type="NCBI Taxonomy" id="312017"/>
    <lineage>
        <taxon>Eukaryota</taxon>
        <taxon>Sar</taxon>
        <taxon>Alveolata</taxon>
        <taxon>Ciliophora</taxon>
        <taxon>Intramacronucleata</taxon>
        <taxon>Oligohymenophorea</taxon>
        <taxon>Hymenostomatida</taxon>
        <taxon>Tetrahymenina</taxon>
        <taxon>Tetrahymenidae</taxon>
        <taxon>Tetrahymena</taxon>
    </lineage>
</organism>
<keyword evidence="4" id="KW-1185">Reference proteome</keyword>
<protein>
    <submittedName>
        <fullName evidence="3">Transmembrane protein, putative</fullName>
    </submittedName>
</protein>
<feature type="signal peptide" evidence="2">
    <location>
        <begin position="1"/>
        <end position="18"/>
    </location>
</feature>
<dbReference type="GeneID" id="7834293"/>
<evidence type="ECO:0000256" key="1">
    <source>
        <dbReference type="SAM" id="Phobius"/>
    </source>
</evidence>
<dbReference type="EMBL" id="GG662802">
    <property type="protein sequence ID" value="EAR90099.2"/>
    <property type="molecule type" value="Genomic_DNA"/>
</dbReference>
<evidence type="ECO:0000313" key="3">
    <source>
        <dbReference type="EMBL" id="EAR90099.2"/>
    </source>
</evidence>
<evidence type="ECO:0000256" key="2">
    <source>
        <dbReference type="SAM" id="SignalP"/>
    </source>
</evidence>
<dbReference type="AlphaFoldDB" id="Q22XS2"/>
<reference evidence="4" key="1">
    <citation type="journal article" date="2006" name="PLoS Biol.">
        <title>Macronuclear genome sequence of the ciliate Tetrahymena thermophila, a model eukaryote.</title>
        <authorList>
            <person name="Eisen J.A."/>
            <person name="Coyne R.S."/>
            <person name="Wu M."/>
            <person name="Wu D."/>
            <person name="Thiagarajan M."/>
            <person name="Wortman J.R."/>
            <person name="Badger J.H."/>
            <person name="Ren Q."/>
            <person name="Amedeo P."/>
            <person name="Jones K.M."/>
            <person name="Tallon L.J."/>
            <person name="Delcher A.L."/>
            <person name="Salzberg S.L."/>
            <person name="Silva J.C."/>
            <person name="Haas B.J."/>
            <person name="Majoros W.H."/>
            <person name="Farzad M."/>
            <person name="Carlton J.M."/>
            <person name="Smith R.K. Jr."/>
            <person name="Garg J."/>
            <person name="Pearlman R.E."/>
            <person name="Karrer K.M."/>
            <person name="Sun L."/>
            <person name="Manning G."/>
            <person name="Elde N.C."/>
            <person name="Turkewitz A.P."/>
            <person name="Asai D.J."/>
            <person name="Wilkes D.E."/>
            <person name="Wang Y."/>
            <person name="Cai H."/>
            <person name="Collins K."/>
            <person name="Stewart B.A."/>
            <person name="Lee S.R."/>
            <person name="Wilamowska K."/>
            <person name="Weinberg Z."/>
            <person name="Ruzzo W.L."/>
            <person name="Wloga D."/>
            <person name="Gaertig J."/>
            <person name="Frankel J."/>
            <person name="Tsao C.-C."/>
            <person name="Gorovsky M.A."/>
            <person name="Keeling P.J."/>
            <person name="Waller R.F."/>
            <person name="Patron N.J."/>
            <person name="Cherry J.M."/>
            <person name="Stover N.A."/>
            <person name="Krieger C.J."/>
            <person name="del Toro C."/>
            <person name="Ryder H.F."/>
            <person name="Williamson S.C."/>
            <person name="Barbeau R.A."/>
            <person name="Hamilton E.P."/>
            <person name="Orias E."/>
        </authorList>
    </citation>
    <scope>NUCLEOTIDE SEQUENCE [LARGE SCALE GENOMIC DNA]</scope>
    <source>
        <strain evidence="4">SB210</strain>
    </source>
</reference>
<dbReference type="Proteomes" id="UP000009168">
    <property type="component" value="Unassembled WGS sequence"/>
</dbReference>
<feature type="chain" id="PRO_5004201409" evidence="2">
    <location>
        <begin position="19"/>
        <end position="1253"/>
    </location>
</feature>
<sequence>MTIILQLILLFFFNYALCQNYQISDGLSLAEINDSVKWFQIQAGNPYVRKFVLNDDIVQAQKINKKNKVNVLEGLFIAQPQDPKEDLMISVNGSQFQGRKPSIFIQYQLENQGYLCGEGSTICFIEKDVIQKKQKIYIIIQCSDSCEFEILVQYQISKEIIQSQKQLVSMNFREYIKKLYFMLNLGSAKIKGFILKVVIDSDLEGTFDMYIFQGSKYQSINDALQNTQVTSSFGKIIRIEPDQGLTSLQDYTLVLRSQQNIKFMITVDYIYYKEEIDITLNNKFSYALNENEQVLLKANCGDSSNLKSSVSIDLQVHQGEGEIYIDSTPKSQIEQYRFQNSVSSYQTYTLDKKYFVQKNTKEPHFYTLIKASSNFSFTIKIYLSDLKQKKSLDLNNLQYLMFQPSSELKYITYDLQFNLTKQIQIQLILQDLNLKAKKPGSIKSLEMIVKNCEESVKTKQKCKITPEEISNYSKNNFTDTQFIPIIQSIDGYTTKCTLTTNDYQYNQTSETRRKTNRYYSIAIAIAQSEFKNNNLTMFSLQTIKQYTLDKISQFNDEEQQINNFQKKFYYFRVKNQFIEPLKKSITIYVQTQYGCIDVETSLDNLLTSDSEAMTFYSSQPVVKSSRYQQVSQTSSIIDEYYNQFSLDIDGDSYKDVFISVKGKSDSIYKFFIYSQEQSSPTFGNLRAIGDNLDYGRVYEDKLYDVSTMNTLNMYFPQNTSNIFIYYFIDYTDLNIERVKKDIKVMSHLKQRKNIKITPTIKLTDLQTGSLVQQDQYKVLEINDGLIYIETKNKKQQYYQLDILNNYSTNYNISIYYSILYTQSNYYYLKPGFKYYFTADDKAPSQIAFFYARANTTIYFQLFACNGTFTFKQWSQKKKNFSQNINFTLENLQNLSIFIDKSDYYYFQFDLMKPQEQGQVILNLHMYYQDEYSPYDLIQVPDIQYQVKQDNDFLNIKFNYLALNKSVVENLSEQIFTESLPSIQDNTTQSQKQQYILDFANTKALKKQMSDFSSVKVIYYFQISNNQSHISYCNPCFSVPRTYHSFYIMQKRSFANSIEEINNFKIQKADILKAIKKYNPLQIFSIEDSIKNSTISTELYFSVMAALEIKDNLGQLSESYYYLYDRQKINLTYFNQTQVQSNLKEQQQIKTFHLALIICIIVFISLLLISIICSYRIFRKGINLPCSCFMQQVYTDIPDSDSQSKKIKVRRLSNLNNLDGAFNQKVRESIQEFLDVKKKTHKSFTSPPPPTIEQ</sequence>
<name>Q22XS2_TETTS</name>